<dbReference type="EMBL" id="JBHUOF010000037">
    <property type="protein sequence ID" value="MFD2801867.1"/>
    <property type="molecule type" value="Genomic_DNA"/>
</dbReference>
<dbReference type="Pfam" id="PF19457">
    <property type="entry name" value="DUF5994"/>
    <property type="match status" value="1"/>
</dbReference>
<sequence length="150" mass="16040">MISAQSHPTSAAIVHDRPVVRLEMKVADAARGYVDGGWWPQSTDPATEFSQLCVAVQPWVGAVSRVSYHLGTWGVAPRKIPVDGRVVRLEGFTTMQPQTVVVVGTDSRRVSLLVVPPGTPETAGSAQLRSAAGFYSIASVDSILKATQRD</sequence>
<gene>
    <name evidence="1" type="ORF">ACFS2C_20990</name>
</gene>
<evidence type="ECO:0000313" key="2">
    <source>
        <dbReference type="Proteomes" id="UP001597478"/>
    </source>
</evidence>
<organism evidence="1 2">
    <name type="scientific">Prauserella oleivorans</name>
    <dbReference type="NCBI Taxonomy" id="1478153"/>
    <lineage>
        <taxon>Bacteria</taxon>
        <taxon>Bacillati</taxon>
        <taxon>Actinomycetota</taxon>
        <taxon>Actinomycetes</taxon>
        <taxon>Pseudonocardiales</taxon>
        <taxon>Pseudonocardiaceae</taxon>
        <taxon>Prauserella</taxon>
    </lineage>
</organism>
<keyword evidence="2" id="KW-1185">Reference proteome</keyword>
<dbReference type="Proteomes" id="UP001597478">
    <property type="component" value="Unassembled WGS sequence"/>
</dbReference>
<dbReference type="InterPro" id="IPR046036">
    <property type="entry name" value="DUF5994"/>
</dbReference>
<name>A0ABW5WD42_9PSEU</name>
<dbReference type="RefSeq" id="WP_377385282.1">
    <property type="nucleotide sequence ID" value="NZ_JBHSAN010000005.1"/>
</dbReference>
<reference evidence="2" key="1">
    <citation type="journal article" date="2019" name="Int. J. Syst. Evol. Microbiol.">
        <title>The Global Catalogue of Microorganisms (GCM) 10K type strain sequencing project: providing services to taxonomists for standard genome sequencing and annotation.</title>
        <authorList>
            <consortium name="The Broad Institute Genomics Platform"/>
            <consortium name="The Broad Institute Genome Sequencing Center for Infectious Disease"/>
            <person name="Wu L."/>
            <person name="Ma J."/>
        </authorList>
    </citation>
    <scope>NUCLEOTIDE SEQUENCE [LARGE SCALE GENOMIC DNA]</scope>
    <source>
        <strain evidence="2">IBRC-M 10906</strain>
    </source>
</reference>
<protein>
    <submittedName>
        <fullName evidence="1">DUF5994 family protein</fullName>
    </submittedName>
</protein>
<accession>A0ABW5WD42</accession>
<comment type="caution">
    <text evidence="1">The sequence shown here is derived from an EMBL/GenBank/DDBJ whole genome shotgun (WGS) entry which is preliminary data.</text>
</comment>
<evidence type="ECO:0000313" key="1">
    <source>
        <dbReference type="EMBL" id="MFD2801867.1"/>
    </source>
</evidence>
<proteinExistence type="predicted"/>